<evidence type="ECO:0000256" key="4">
    <source>
        <dbReference type="SAM" id="Phobius"/>
    </source>
</evidence>
<evidence type="ECO:0000259" key="6">
    <source>
        <dbReference type="Pfam" id="PF08245"/>
    </source>
</evidence>
<dbReference type="AlphaFoldDB" id="A0A1G2HHF7"/>
<dbReference type="Proteomes" id="UP000178509">
    <property type="component" value="Unassembled WGS sequence"/>
</dbReference>
<evidence type="ECO:0000256" key="3">
    <source>
        <dbReference type="ARBA" id="ARBA00022840"/>
    </source>
</evidence>
<proteinExistence type="predicted"/>
<evidence type="ECO:0000259" key="5">
    <source>
        <dbReference type="Pfam" id="PF02875"/>
    </source>
</evidence>
<reference evidence="7 8" key="1">
    <citation type="journal article" date="2016" name="Nat. Commun.">
        <title>Thousands of microbial genomes shed light on interconnected biogeochemical processes in an aquifer system.</title>
        <authorList>
            <person name="Anantharaman K."/>
            <person name="Brown C.T."/>
            <person name="Hug L.A."/>
            <person name="Sharon I."/>
            <person name="Castelle C.J."/>
            <person name="Probst A.J."/>
            <person name="Thomas B.C."/>
            <person name="Singh A."/>
            <person name="Wilkins M.J."/>
            <person name="Karaoz U."/>
            <person name="Brodie E.L."/>
            <person name="Williams K.H."/>
            <person name="Hubbard S.S."/>
            <person name="Banfield J.F."/>
        </authorList>
    </citation>
    <scope>NUCLEOTIDE SEQUENCE [LARGE SCALE GENOMIC DNA]</scope>
</reference>
<evidence type="ECO:0000256" key="1">
    <source>
        <dbReference type="ARBA" id="ARBA00022598"/>
    </source>
</evidence>
<feature type="transmembrane region" description="Helical" evidence="4">
    <location>
        <begin position="7"/>
        <end position="27"/>
    </location>
</feature>
<dbReference type="Pfam" id="PF08245">
    <property type="entry name" value="Mur_ligase_M"/>
    <property type="match status" value="1"/>
</dbReference>
<feature type="transmembrane region" description="Helical" evidence="4">
    <location>
        <begin position="137"/>
        <end position="164"/>
    </location>
</feature>
<dbReference type="InterPro" id="IPR036565">
    <property type="entry name" value="Mur-like_cat_sf"/>
</dbReference>
<dbReference type="STRING" id="1802164.A3H51_02775"/>
<keyword evidence="1" id="KW-0436">Ligase</keyword>
<keyword evidence="3" id="KW-0067">ATP-binding</keyword>
<keyword evidence="2" id="KW-0547">Nucleotide-binding</keyword>
<dbReference type="PANTHER" id="PTHR43024">
    <property type="entry name" value="UDP-N-ACETYLMURAMOYL-TRIPEPTIDE--D-ALANYL-D-ALANINE LIGASE"/>
    <property type="match status" value="1"/>
</dbReference>
<dbReference type="InterPro" id="IPR004101">
    <property type="entry name" value="Mur_ligase_C"/>
</dbReference>
<keyword evidence="4" id="KW-1133">Transmembrane helix</keyword>
<dbReference type="EMBL" id="MHOJ01000045">
    <property type="protein sequence ID" value="OGZ61318.1"/>
    <property type="molecule type" value="Genomic_DNA"/>
</dbReference>
<organism evidence="7 8">
    <name type="scientific">Candidatus Spechtbacteria bacterium RIFCSPLOWO2_02_FULL_38_8</name>
    <dbReference type="NCBI Taxonomy" id="1802164"/>
    <lineage>
        <taxon>Bacteria</taxon>
        <taxon>Candidatus Spechtiibacteriota</taxon>
    </lineage>
</organism>
<feature type="domain" description="Mur ligase central" evidence="6">
    <location>
        <begin position="187"/>
        <end position="380"/>
    </location>
</feature>
<gene>
    <name evidence="7" type="ORF">A3H51_02775</name>
</gene>
<feature type="transmembrane region" description="Helical" evidence="4">
    <location>
        <begin position="56"/>
        <end position="89"/>
    </location>
</feature>
<dbReference type="Pfam" id="PF02875">
    <property type="entry name" value="Mur_ligase_C"/>
    <property type="match status" value="1"/>
</dbReference>
<keyword evidence="4" id="KW-0812">Transmembrane</keyword>
<dbReference type="InterPro" id="IPR051046">
    <property type="entry name" value="MurCDEF_CellWall_CoF430Synth"/>
</dbReference>
<evidence type="ECO:0000313" key="8">
    <source>
        <dbReference type="Proteomes" id="UP000178509"/>
    </source>
</evidence>
<dbReference type="SUPFAM" id="SSF53244">
    <property type="entry name" value="MurD-like peptide ligases, peptide-binding domain"/>
    <property type="match status" value="1"/>
</dbReference>
<name>A0A1G2HHF7_9BACT</name>
<evidence type="ECO:0000313" key="7">
    <source>
        <dbReference type="EMBL" id="OGZ61318.1"/>
    </source>
</evidence>
<sequence>MQFLIPLIFIFWFVAVLKNILFWIYMWQTKEYRIDRMRVHFELPTSKNLILNKKNAWLGILFLFSLAPFSLMRFSIAILVLVLYVLFSFRAMRQYQDNTIKIPRFTIRGSLVVFGVITTYILLSIVVFIFINKMMVSWFLIADILIPLFVAGFIGASHPVSIWIKNRIIKKATRKRERLKNLLVIGITGSYGKSSMKEILFTILKDNFNTIKTPKNINADIGIAKVFLKDATEKHDVFIVEMGAYKRGEIQKTTNMIKPQIGILTGINPQHISLFGSLQNIQKAKYELMESLPSKGLAIFNGDNENVRALYRQCKNPKRLYSTNPSIDHGSQKVLVSEISNTPKGLEISVYEDGEENVLLKAPLLGKHNATNIVGAVTVARELGIDYTDIKRALLKVKAPPHTLQLKKGIKDSIVIDDAYASNEDGVSAALKVLDTLKGNKKICILQPLIELGDSAERVHKKIANEIAKVCDYLIVTSRDYYSIILKEAIDNGMSKDNIFCLLRPQEALRKAQELINKDDIVLVENRVSEVVLNGVTLHLSNE</sequence>
<dbReference type="PANTHER" id="PTHR43024:SF1">
    <property type="entry name" value="UDP-N-ACETYLMURAMOYL-TRIPEPTIDE--D-ALANYL-D-ALANINE LIGASE"/>
    <property type="match status" value="1"/>
</dbReference>
<dbReference type="InterPro" id="IPR013221">
    <property type="entry name" value="Mur_ligase_cen"/>
</dbReference>
<protein>
    <recommendedName>
        <fullName evidence="9">Mur ligase central domain-containing protein</fullName>
    </recommendedName>
</protein>
<keyword evidence="4" id="KW-0472">Membrane</keyword>
<accession>A0A1G2HHF7</accession>
<dbReference type="GO" id="GO:0005524">
    <property type="term" value="F:ATP binding"/>
    <property type="evidence" value="ECO:0007669"/>
    <property type="project" value="UniProtKB-KW"/>
</dbReference>
<dbReference type="SUPFAM" id="SSF53623">
    <property type="entry name" value="MurD-like peptide ligases, catalytic domain"/>
    <property type="match status" value="1"/>
</dbReference>
<comment type="caution">
    <text evidence="7">The sequence shown here is derived from an EMBL/GenBank/DDBJ whole genome shotgun (WGS) entry which is preliminary data.</text>
</comment>
<dbReference type="Gene3D" id="3.40.1190.10">
    <property type="entry name" value="Mur-like, catalytic domain"/>
    <property type="match status" value="1"/>
</dbReference>
<feature type="domain" description="Mur ligase C-terminal" evidence="5">
    <location>
        <begin position="406"/>
        <end position="524"/>
    </location>
</feature>
<feature type="transmembrane region" description="Helical" evidence="4">
    <location>
        <begin position="110"/>
        <end position="131"/>
    </location>
</feature>
<dbReference type="Gene3D" id="3.90.190.20">
    <property type="entry name" value="Mur ligase, C-terminal domain"/>
    <property type="match status" value="1"/>
</dbReference>
<dbReference type="InterPro" id="IPR036615">
    <property type="entry name" value="Mur_ligase_C_dom_sf"/>
</dbReference>
<evidence type="ECO:0008006" key="9">
    <source>
        <dbReference type="Google" id="ProtNLM"/>
    </source>
</evidence>
<evidence type="ECO:0000256" key="2">
    <source>
        <dbReference type="ARBA" id="ARBA00022741"/>
    </source>
</evidence>
<dbReference type="GO" id="GO:0016881">
    <property type="term" value="F:acid-amino acid ligase activity"/>
    <property type="evidence" value="ECO:0007669"/>
    <property type="project" value="InterPro"/>
</dbReference>